<dbReference type="PANTHER" id="PTHR14396">
    <property type="entry name" value="CLASPIN"/>
    <property type="match status" value="1"/>
</dbReference>
<protein>
    <submittedName>
        <fullName evidence="5">Uncharacterized protein</fullName>
    </submittedName>
</protein>
<dbReference type="AlphaFoldDB" id="A0A8R1DRR7"/>
<feature type="region of interest" description="Disordered" evidence="4">
    <location>
        <begin position="675"/>
        <end position="734"/>
    </location>
</feature>
<organism evidence="5 6">
    <name type="scientific">Caenorhabditis japonica</name>
    <dbReference type="NCBI Taxonomy" id="281687"/>
    <lineage>
        <taxon>Eukaryota</taxon>
        <taxon>Metazoa</taxon>
        <taxon>Ecdysozoa</taxon>
        <taxon>Nematoda</taxon>
        <taxon>Chromadorea</taxon>
        <taxon>Rhabditida</taxon>
        <taxon>Rhabditina</taxon>
        <taxon>Rhabditomorpha</taxon>
        <taxon>Rhabditoidea</taxon>
        <taxon>Rhabditidae</taxon>
        <taxon>Peloderinae</taxon>
        <taxon>Caenorhabditis</taxon>
    </lineage>
</organism>
<dbReference type="GO" id="GO:0007095">
    <property type="term" value="P:mitotic G2 DNA damage checkpoint signaling"/>
    <property type="evidence" value="ECO:0007669"/>
    <property type="project" value="TreeGrafter"/>
</dbReference>
<feature type="region of interest" description="Disordered" evidence="4">
    <location>
        <begin position="1"/>
        <end position="53"/>
    </location>
</feature>
<dbReference type="OMA" id="LLYWKDQ"/>
<feature type="compositionally biased region" description="Acidic residues" evidence="4">
    <location>
        <begin position="582"/>
        <end position="596"/>
    </location>
</feature>
<dbReference type="GO" id="GO:0033314">
    <property type="term" value="P:mitotic DNA replication checkpoint signaling"/>
    <property type="evidence" value="ECO:0007669"/>
    <property type="project" value="TreeGrafter"/>
</dbReference>
<evidence type="ECO:0000256" key="1">
    <source>
        <dbReference type="ARBA" id="ARBA00004123"/>
    </source>
</evidence>
<feature type="compositionally biased region" description="Basic and acidic residues" evidence="4">
    <location>
        <begin position="324"/>
        <end position="334"/>
    </location>
</feature>
<accession>A0A8R1DRR7</accession>
<feature type="compositionally biased region" description="Acidic residues" evidence="4">
    <location>
        <begin position="493"/>
        <end position="519"/>
    </location>
</feature>
<feature type="compositionally biased region" description="Low complexity" evidence="4">
    <location>
        <begin position="693"/>
        <end position="702"/>
    </location>
</feature>
<reference evidence="6" key="1">
    <citation type="submission" date="2010-08" db="EMBL/GenBank/DDBJ databases">
        <authorList>
            <consortium name="Caenorhabditis japonica Sequencing Consortium"/>
            <person name="Wilson R.K."/>
        </authorList>
    </citation>
    <scope>NUCLEOTIDE SEQUENCE [LARGE SCALE GENOMIC DNA]</scope>
    <source>
        <strain evidence="6">DF5081</strain>
    </source>
</reference>
<dbReference type="PANTHER" id="PTHR14396:SF10">
    <property type="entry name" value="CLASPIN"/>
    <property type="match status" value="1"/>
</dbReference>
<feature type="region of interest" description="Disordered" evidence="4">
    <location>
        <begin position="255"/>
        <end position="279"/>
    </location>
</feature>
<evidence type="ECO:0000256" key="4">
    <source>
        <dbReference type="SAM" id="MobiDB-lite"/>
    </source>
</evidence>
<keyword evidence="6" id="KW-1185">Reference proteome</keyword>
<dbReference type="EnsemblMetazoa" id="CJA09043.1">
    <property type="protein sequence ID" value="CJA09043.1"/>
    <property type="gene ID" value="WBGene00128247"/>
</dbReference>
<feature type="compositionally biased region" description="Polar residues" evidence="4">
    <location>
        <begin position="259"/>
        <end position="271"/>
    </location>
</feature>
<dbReference type="Proteomes" id="UP000005237">
    <property type="component" value="Unassembled WGS sequence"/>
</dbReference>
<feature type="region of interest" description="Disordered" evidence="4">
    <location>
        <begin position="476"/>
        <end position="521"/>
    </location>
</feature>
<feature type="compositionally biased region" description="Basic and acidic residues" evidence="4">
    <location>
        <begin position="219"/>
        <end position="233"/>
    </location>
</feature>
<dbReference type="InterPro" id="IPR024146">
    <property type="entry name" value="Claspin"/>
</dbReference>
<feature type="region of interest" description="Disordered" evidence="4">
    <location>
        <begin position="324"/>
        <end position="461"/>
    </location>
</feature>
<evidence type="ECO:0000256" key="3">
    <source>
        <dbReference type="ARBA" id="ARBA00023242"/>
    </source>
</evidence>
<sequence>MESVLSTASTVDDTDSPSSLTAEPSISDSAEQLLVNENTVTNETEEEERKNRRLNRRKALAVARNPFIAPQLGKVLNTANNTIDLTTEDDDPNNQWFKKMFAGQISEKQSNPESRKTFAVPVNISKNVPKSLIRRENMKKQLQASMSAKRRKEQDQRRKMYQEDNEHLQASSDEEEEEAIIKKKKKPKKSRNDNGEYNSEDDEDYKPECSDSSDDSEGAGDKKDMDEQKRNDDEISVNLLNDSFTFDVFNIKKRPGPGSTISNFDSHSQTSEFEKNGKEHAPLFANLTNDSADDMELLDLCSGTFGDSNVVKESVPDTLQLLLNDEKAKSEKVPIPESDDEDDDDKQYMKKKTLNKSKMLNSDDEDEISHEESAKVPESYDIFESNEDKKEEEEKEKVRPQRIVVSGDEESEEEQEKEEYVEEGRVENEEEEDEVDDEEEQEEVEDEAVPEPNFDDEDDELAVIKRIEHQEYKKNIKKKTLFDEEASLSGDDVGSDVDDEDGADNAYEAEEGDADDVPDNDTIRRQNYKLLLKQESAKEQRALAKLQDRLLADGDLGGVETNRQFRFKLREEVEIQLGEDTGNNEEKDEEEQEDDEEKKKERVEMLKYKMEHADELMLLDEPEEDDNLFKRAGRMIKVTENTFTENSEEITIKSRVGKPSLLSKTSLAVSFQEVLGGGGSVGPKQMYVQNYNPPSSSTTAPSNRLSTGAVKRGRQSPVQTDAKRVKQSKLSALE</sequence>
<dbReference type="GO" id="GO:0005634">
    <property type="term" value="C:nucleus"/>
    <property type="evidence" value="ECO:0007669"/>
    <property type="project" value="UniProtKB-SubCell"/>
</dbReference>
<feature type="compositionally biased region" description="Polar residues" evidence="4">
    <location>
        <begin position="1"/>
        <end position="30"/>
    </location>
</feature>
<feature type="compositionally biased region" description="Basic and acidic residues" evidence="4">
    <location>
        <begin position="152"/>
        <end position="167"/>
    </location>
</feature>
<keyword evidence="3" id="KW-0539">Nucleus</keyword>
<proteinExistence type="predicted"/>
<name>A0A8R1DRR7_CAEJA</name>
<feature type="compositionally biased region" description="Acidic residues" evidence="4">
    <location>
        <begin position="428"/>
        <end position="461"/>
    </location>
</feature>
<feature type="region of interest" description="Disordered" evidence="4">
    <location>
        <begin position="141"/>
        <end position="237"/>
    </location>
</feature>
<keyword evidence="2" id="KW-0597">Phosphoprotein</keyword>
<feature type="region of interest" description="Disordered" evidence="4">
    <location>
        <begin position="574"/>
        <end position="601"/>
    </location>
</feature>
<feature type="compositionally biased region" description="Acidic residues" evidence="4">
    <location>
        <begin position="407"/>
        <end position="421"/>
    </location>
</feature>
<comment type="subcellular location">
    <subcellularLocation>
        <location evidence="1">Nucleus</location>
    </subcellularLocation>
</comment>
<evidence type="ECO:0000313" key="6">
    <source>
        <dbReference type="Proteomes" id="UP000005237"/>
    </source>
</evidence>
<feature type="compositionally biased region" description="Acidic residues" evidence="4">
    <location>
        <begin position="198"/>
        <end position="218"/>
    </location>
</feature>
<reference evidence="5" key="2">
    <citation type="submission" date="2022-06" db="UniProtKB">
        <authorList>
            <consortium name="EnsemblMetazoa"/>
        </authorList>
    </citation>
    <scope>IDENTIFICATION</scope>
    <source>
        <strain evidence="5">DF5081</strain>
    </source>
</reference>
<dbReference type="GO" id="GO:0010997">
    <property type="term" value="F:anaphase-promoting complex binding"/>
    <property type="evidence" value="ECO:0007669"/>
    <property type="project" value="TreeGrafter"/>
</dbReference>
<evidence type="ECO:0000313" key="5">
    <source>
        <dbReference type="EnsemblMetazoa" id="CJA09043.1"/>
    </source>
</evidence>
<evidence type="ECO:0000256" key="2">
    <source>
        <dbReference type="ARBA" id="ARBA00022553"/>
    </source>
</evidence>